<keyword evidence="1" id="KW-0862">Zinc</keyword>
<dbReference type="GeneID" id="104947802"/>
<reference evidence="4" key="1">
    <citation type="submission" date="2025-08" db="UniProtKB">
        <authorList>
            <consortium name="RefSeq"/>
        </authorList>
    </citation>
    <scope>IDENTIFICATION</scope>
    <source>
        <tissue evidence="4">Muscle</tissue>
    </source>
</reference>
<dbReference type="RefSeq" id="XP_010772201.1">
    <property type="nucleotide sequence ID" value="XM_010773899.1"/>
</dbReference>
<dbReference type="PROSITE" id="PS00028">
    <property type="entry name" value="ZINC_FINGER_C2H2_1"/>
    <property type="match status" value="1"/>
</dbReference>
<evidence type="ECO:0000256" key="1">
    <source>
        <dbReference type="PROSITE-ProRule" id="PRU00042"/>
    </source>
</evidence>
<accession>A0A6I9NCU0</accession>
<dbReference type="AlphaFoldDB" id="A0A6I9NCU0"/>
<evidence type="ECO:0000259" key="2">
    <source>
        <dbReference type="PROSITE" id="PS50157"/>
    </source>
</evidence>
<organism evidence="3 4">
    <name type="scientific">Notothenia coriiceps</name>
    <name type="common">black rockcod</name>
    <dbReference type="NCBI Taxonomy" id="8208"/>
    <lineage>
        <taxon>Eukaryota</taxon>
        <taxon>Metazoa</taxon>
        <taxon>Chordata</taxon>
        <taxon>Craniata</taxon>
        <taxon>Vertebrata</taxon>
        <taxon>Euteleostomi</taxon>
        <taxon>Actinopterygii</taxon>
        <taxon>Neopterygii</taxon>
        <taxon>Teleostei</taxon>
        <taxon>Neoteleostei</taxon>
        <taxon>Acanthomorphata</taxon>
        <taxon>Eupercaria</taxon>
        <taxon>Perciformes</taxon>
        <taxon>Notothenioidei</taxon>
        <taxon>Nototheniidae</taxon>
        <taxon>Notothenia</taxon>
    </lineage>
</organism>
<evidence type="ECO:0000313" key="3">
    <source>
        <dbReference type="Proteomes" id="UP000504611"/>
    </source>
</evidence>
<dbReference type="SMART" id="SM00355">
    <property type="entry name" value="ZnF_C2H2"/>
    <property type="match status" value="2"/>
</dbReference>
<feature type="domain" description="C2H2-type" evidence="2">
    <location>
        <begin position="63"/>
        <end position="92"/>
    </location>
</feature>
<name>A0A6I9NCU0_9TELE</name>
<dbReference type="KEGG" id="ncc:104947802"/>
<feature type="non-terminal residue" evidence="4">
    <location>
        <position position="122"/>
    </location>
</feature>
<dbReference type="FunFam" id="3.30.160.60:FF:001404">
    <property type="entry name" value="vascular endothelial zinc finger 1-like isoform X1"/>
    <property type="match status" value="1"/>
</dbReference>
<protein>
    <submittedName>
        <fullName evidence="4">Vascular endothelial zinc finger 1-like</fullName>
    </submittedName>
</protein>
<proteinExistence type="predicted"/>
<keyword evidence="1" id="KW-0863">Zinc-finger</keyword>
<dbReference type="InterPro" id="IPR036236">
    <property type="entry name" value="Znf_C2H2_sf"/>
</dbReference>
<gene>
    <name evidence="4" type="primary">LOC104947802</name>
</gene>
<keyword evidence="3" id="KW-1185">Reference proteome</keyword>
<keyword evidence="1" id="KW-0479">Metal-binding</keyword>
<sequence length="122" mass="13604">ETTTCQLKVLCSKDGVESKHCYSSERHGAHSISPKIECVLFSQSRPDHLSCHVKHVHSSERPFKCQVTACTSAFATKDRLRSHMIRHEGKVTCSICGKMLSAAYITSHLKTHGQTNFNSCNK</sequence>
<dbReference type="InterPro" id="IPR013087">
    <property type="entry name" value="Znf_C2H2_type"/>
</dbReference>
<dbReference type="PROSITE" id="PS50157">
    <property type="entry name" value="ZINC_FINGER_C2H2_2"/>
    <property type="match status" value="1"/>
</dbReference>
<dbReference type="Proteomes" id="UP000504611">
    <property type="component" value="Unplaced"/>
</dbReference>
<evidence type="ECO:0000313" key="4">
    <source>
        <dbReference type="RefSeq" id="XP_010772201.1"/>
    </source>
</evidence>
<dbReference type="GO" id="GO:0008270">
    <property type="term" value="F:zinc ion binding"/>
    <property type="evidence" value="ECO:0007669"/>
    <property type="project" value="UniProtKB-KW"/>
</dbReference>
<dbReference type="Gene3D" id="3.30.160.60">
    <property type="entry name" value="Classic Zinc Finger"/>
    <property type="match status" value="1"/>
</dbReference>
<dbReference type="OrthoDB" id="3176202at2759"/>
<dbReference type="SUPFAM" id="SSF57667">
    <property type="entry name" value="beta-beta-alpha zinc fingers"/>
    <property type="match status" value="1"/>
</dbReference>
<feature type="non-terminal residue" evidence="4">
    <location>
        <position position="1"/>
    </location>
</feature>